<dbReference type="RefSeq" id="WP_011038405.1">
    <property type="nucleotide sequence ID" value="NC_007086.1"/>
</dbReference>
<keyword evidence="1" id="KW-1133">Transmembrane helix</keyword>
<organism evidence="2 3">
    <name type="scientific">Xanthomonas campestris pv. campestris (strain 8004)</name>
    <dbReference type="NCBI Taxonomy" id="314565"/>
    <lineage>
        <taxon>Bacteria</taxon>
        <taxon>Pseudomonadati</taxon>
        <taxon>Pseudomonadota</taxon>
        <taxon>Gammaproteobacteria</taxon>
        <taxon>Lysobacterales</taxon>
        <taxon>Lysobacteraceae</taxon>
        <taxon>Xanthomonas</taxon>
    </lineage>
</organism>
<dbReference type="HOGENOM" id="CLU_1524549_0_0_6"/>
<reference evidence="2 3" key="1">
    <citation type="journal article" date="2005" name="Genome Res.">
        <title>Comparative and functional genomic analyses of the pathogenicity of phytopathogen Xanthomonas campestris pv. campestris.</title>
        <authorList>
            <person name="Qian W."/>
            <person name="Jia Y."/>
            <person name="Ren S.X."/>
            <person name="He Y.Q."/>
            <person name="Feng J.X."/>
            <person name="Lu L.F."/>
            <person name="Sun Q."/>
            <person name="Ying G."/>
            <person name="Tang D.J."/>
            <person name="Tang H."/>
            <person name="Wu W."/>
            <person name="Hao P."/>
            <person name="Wang L."/>
            <person name="Jiang B.L."/>
            <person name="Zeng S."/>
            <person name="Gu W.Y."/>
            <person name="Lu G."/>
            <person name="Rong L."/>
            <person name="Tian Y."/>
            <person name="Yao Z."/>
            <person name="Fu G."/>
            <person name="Chen B."/>
            <person name="Fang R."/>
            <person name="Qiang B."/>
            <person name="Chen Z."/>
            <person name="Zhao G.P."/>
            <person name="Tang J.L."/>
            <person name="He C."/>
        </authorList>
    </citation>
    <scope>NUCLEOTIDE SEQUENCE [LARGE SCALE GENOMIC DNA]</scope>
    <source>
        <strain evidence="2 3">8004</strain>
    </source>
</reference>
<feature type="transmembrane region" description="Helical" evidence="1">
    <location>
        <begin position="131"/>
        <end position="150"/>
    </location>
</feature>
<sequence>MHRVLSPHDADGCRSTAGVRNMLTMLLLTTLLTASLVVLAYRTSLGVLMEFAQCAAIIGAALHFAIVAVLVGFVARALTVWRRLHAEGKQTSELKQLQRVIISGAAMTLLMFFLAVIAACIPPLMKIMKQIPEFGMVFALMLMSLLLHNVNINRICKRLTAAITAAQQAAQRTMAA</sequence>
<accession>A0A0H2X4R0</accession>
<feature type="transmembrane region" description="Helical" evidence="1">
    <location>
        <begin position="55"/>
        <end position="79"/>
    </location>
</feature>
<protein>
    <submittedName>
        <fullName evidence="2">Uncharacterized protein</fullName>
    </submittedName>
</protein>
<dbReference type="KEGG" id="xcb:XC_0861"/>
<dbReference type="AlphaFoldDB" id="A0A0H2X4R0"/>
<gene>
    <name evidence="2" type="ordered locus">XC_0861</name>
</gene>
<name>A0A0H2X4R0_XANC8</name>
<evidence type="ECO:0000256" key="1">
    <source>
        <dbReference type="SAM" id="Phobius"/>
    </source>
</evidence>
<feature type="transmembrane region" description="Helical" evidence="1">
    <location>
        <begin position="100"/>
        <end position="125"/>
    </location>
</feature>
<dbReference type="EMBL" id="CP000050">
    <property type="protein sequence ID" value="AAY47936.1"/>
    <property type="molecule type" value="Genomic_DNA"/>
</dbReference>
<keyword evidence="1" id="KW-0812">Transmembrane</keyword>
<feature type="transmembrane region" description="Helical" evidence="1">
    <location>
        <begin position="21"/>
        <end position="43"/>
    </location>
</feature>
<proteinExistence type="predicted"/>
<dbReference type="Proteomes" id="UP000000420">
    <property type="component" value="Chromosome"/>
</dbReference>
<evidence type="ECO:0000313" key="2">
    <source>
        <dbReference type="EMBL" id="AAY47936.1"/>
    </source>
</evidence>
<evidence type="ECO:0000313" key="3">
    <source>
        <dbReference type="Proteomes" id="UP000000420"/>
    </source>
</evidence>
<keyword evidence="1" id="KW-0472">Membrane</keyword>